<dbReference type="InterPro" id="IPR044505">
    <property type="entry name" value="GlgX_Isoamylase_N_E_set"/>
</dbReference>
<comment type="subcellular location">
    <subcellularLocation>
        <location evidence="1">Plastid</location>
        <location evidence="1">Chloroplast</location>
    </subcellularLocation>
</comment>
<dbReference type="SUPFAM" id="SSF51445">
    <property type="entry name" value="(Trans)glycosidases"/>
    <property type="match status" value="1"/>
</dbReference>
<dbReference type="InterPro" id="IPR044096">
    <property type="entry name" value="AmyAc_plant_ISA2"/>
</dbReference>
<dbReference type="Pfam" id="PF02922">
    <property type="entry name" value="CBM_48"/>
    <property type="match status" value="1"/>
</dbReference>
<reference evidence="7 8" key="1">
    <citation type="submission" date="2024-01" db="EMBL/GenBank/DDBJ databases">
        <title>The complete chloroplast genome sequence of Lithospermum erythrorhizon: insights into the phylogenetic relationship among Boraginaceae species and the maternal lineages of purple gromwells.</title>
        <authorList>
            <person name="Okada T."/>
            <person name="Watanabe K."/>
        </authorList>
    </citation>
    <scope>NUCLEOTIDE SEQUENCE [LARGE SCALE GENOMIC DNA]</scope>
</reference>
<dbReference type="InterPro" id="IPR013783">
    <property type="entry name" value="Ig-like_fold"/>
</dbReference>
<evidence type="ECO:0000256" key="5">
    <source>
        <dbReference type="ARBA" id="ARBA00022946"/>
    </source>
</evidence>
<keyword evidence="4" id="KW-0934">Plastid</keyword>
<dbReference type="InterPro" id="IPR017853">
    <property type="entry name" value="GH"/>
</dbReference>
<dbReference type="Pfam" id="PF21156">
    <property type="entry name" value="ISOA1-3_C"/>
    <property type="match status" value="1"/>
</dbReference>
<keyword evidence="8" id="KW-1185">Reference proteome</keyword>
<dbReference type="InterPro" id="IPR048650">
    <property type="entry name" value="ISOA1-3-like_C"/>
</dbReference>
<dbReference type="PANTHER" id="PTHR43002">
    <property type="entry name" value="GLYCOGEN DEBRANCHING ENZYME"/>
    <property type="match status" value="1"/>
</dbReference>
<dbReference type="GO" id="GO:0019156">
    <property type="term" value="F:isoamylase activity"/>
    <property type="evidence" value="ECO:0007669"/>
    <property type="project" value="InterPro"/>
</dbReference>
<dbReference type="Gene3D" id="3.20.20.80">
    <property type="entry name" value="Glycosidases"/>
    <property type="match status" value="1"/>
</dbReference>
<keyword evidence="3" id="KW-0150">Chloroplast</keyword>
<gene>
    <name evidence="7" type="ORF">LIER_40843</name>
</gene>
<accession>A0AAV3R2L6</accession>
<dbReference type="CDD" id="cd11346">
    <property type="entry name" value="AmyAc_plant_IsoA"/>
    <property type="match status" value="1"/>
</dbReference>
<dbReference type="GO" id="GO:0019252">
    <property type="term" value="P:starch biosynthetic process"/>
    <property type="evidence" value="ECO:0007669"/>
    <property type="project" value="InterPro"/>
</dbReference>
<sequence length="861" mass="96290">MASVSLPFMVHSHYLSCGATRSSRFCASVNNIGERLECSPKSMDIAEKHFMREVSQFGRRNSCQHYALNALPAADTFVFQNLVKVSSFLFRTENKGQLKVLVDKKNGKYIVHVEVISLQAFGIENELALIWGLYRSDSSCFMPLNLQRSDQNDKQNTVETPFKKNPSGKIVVELEFEPSLAPFYISFLLKCKLNLTSSSIEVRSPRKTNLVVPVGFSSGHTTPLGISVSADGSVNFSLFSQSAKSMVLCLFDDPRKRKPALEIDLDPYVNRTGDIWHTSIDGPLPFVRYGYRCKGDNQGKAEYVILDPYAKIVGEFIPAQQDSDLLPKSLGILRTGTAFDWSTDVLPCLPMEKLIVYRLNVMQFTKDKSSKLPPQILGTFAGVTKKLQHLKDLGINAVLLEPIFPFDEQKGPYFPWHFFSPTSLYESPHDKQSVSNSMKEMVKTFHANGMEVLLEVAFTRTAEDMSLSQIDNFSYYHNGGQDLNGKNALNCNYPVVQQLVLDSLRHWVVEFHIDGFCFSNAASLLQGFNKDVLLRPPLVEAIAFDPLLSQVKIIADSFDPYNLEPKDIKFPHWRRWAEINQKFCDDIRNFLRGKGLLSDLATRLCGSGDIFSDGRGPAFSFNFIARNFGLSLVDLVSYSNVAIASQLSWNCGEEGPTNKASVLQLRLKQIRNFLFILFISLGVPVLNMGDECGQSSDGSPYLEKPLNWDALKTPFGIQITEFISFLSSLRRRRSDILQRKNFMKVENIEWHGSNLSPPSWDEPSSKFLAMTLKAETEVSESGDTEGHLFIAFNAADHPESVVLPEPPAIGAADTAWFCLVDTALPLPGFFTAEGVPVEDDVAEYEMKPHSCALFEAKTATG</sequence>
<evidence type="ECO:0000313" key="7">
    <source>
        <dbReference type="EMBL" id="GAA0169856.1"/>
    </source>
</evidence>
<dbReference type="SUPFAM" id="SSF81296">
    <property type="entry name" value="E set domains"/>
    <property type="match status" value="1"/>
</dbReference>
<dbReference type="CDD" id="cd02856">
    <property type="entry name" value="E_set_GDE_Isoamylase_N"/>
    <property type="match status" value="1"/>
</dbReference>
<dbReference type="GO" id="GO:0046872">
    <property type="term" value="F:metal ion binding"/>
    <property type="evidence" value="ECO:0007669"/>
    <property type="project" value="UniProtKB-KW"/>
</dbReference>
<keyword evidence="5" id="KW-0809">Transit peptide</keyword>
<name>A0AAV3R2L6_LITER</name>
<evidence type="ECO:0000256" key="4">
    <source>
        <dbReference type="ARBA" id="ARBA00022640"/>
    </source>
</evidence>
<dbReference type="SUPFAM" id="SSF51011">
    <property type="entry name" value="Glycosyl hydrolase domain"/>
    <property type="match status" value="1"/>
</dbReference>
<proteinExistence type="inferred from homology"/>
<dbReference type="Gene3D" id="2.60.40.1180">
    <property type="entry name" value="Golgi alpha-mannosidase II"/>
    <property type="match status" value="1"/>
</dbReference>
<evidence type="ECO:0000313" key="8">
    <source>
        <dbReference type="Proteomes" id="UP001454036"/>
    </source>
</evidence>
<dbReference type="Gene3D" id="2.60.40.10">
    <property type="entry name" value="Immunoglobulins"/>
    <property type="match status" value="1"/>
</dbReference>
<dbReference type="Proteomes" id="UP001454036">
    <property type="component" value="Unassembled WGS sequence"/>
</dbReference>
<dbReference type="InterPro" id="IPR006047">
    <property type="entry name" value="GH13_cat_dom"/>
</dbReference>
<dbReference type="GO" id="GO:0009507">
    <property type="term" value="C:chloroplast"/>
    <property type="evidence" value="ECO:0007669"/>
    <property type="project" value="UniProtKB-SubCell"/>
</dbReference>
<protein>
    <submittedName>
        <fullName evidence="7">Amylase</fullName>
    </submittedName>
</protein>
<dbReference type="InterPro" id="IPR014756">
    <property type="entry name" value="Ig_E-set"/>
</dbReference>
<dbReference type="SMART" id="SM00642">
    <property type="entry name" value="Aamy"/>
    <property type="match status" value="1"/>
</dbReference>
<feature type="domain" description="Glycosyl hydrolase family 13 catalytic" evidence="6">
    <location>
        <begin position="375"/>
        <end position="733"/>
    </location>
</feature>
<evidence type="ECO:0000256" key="1">
    <source>
        <dbReference type="ARBA" id="ARBA00004229"/>
    </source>
</evidence>
<dbReference type="InterPro" id="IPR004193">
    <property type="entry name" value="Glyco_hydro_13_N"/>
</dbReference>
<dbReference type="Pfam" id="PF00128">
    <property type="entry name" value="Alpha-amylase"/>
    <property type="match status" value="1"/>
</dbReference>
<comment type="similarity">
    <text evidence="2">Belongs to the glycosyl hydrolase 13 family.</text>
</comment>
<organism evidence="7 8">
    <name type="scientific">Lithospermum erythrorhizon</name>
    <name type="common">Purple gromwell</name>
    <name type="synonym">Lithospermum officinale var. erythrorhizon</name>
    <dbReference type="NCBI Taxonomy" id="34254"/>
    <lineage>
        <taxon>Eukaryota</taxon>
        <taxon>Viridiplantae</taxon>
        <taxon>Streptophyta</taxon>
        <taxon>Embryophyta</taxon>
        <taxon>Tracheophyta</taxon>
        <taxon>Spermatophyta</taxon>
        <taxon>Magnoliopsida</taxon>
        <taxon>eudicotyledons</taxon>
        <taxon>Gunneridae</taxon>
        <taxon>Pentapetalae</taxon>
        <taxon>asterids</taxon>
        <taxon>lamiids</taxon>
        <taxon>Boraginales</taxon>
        <taxon>Boraginaceae</taxon>
        <taxon>Boraginoideae</taxon>
        <taxon>Lithospermeae</taxon>
        <taxon>Lithospermum</taxon>
    </lineage>
</organism>
<evidence type="ECO:0000259" key="6">
    <source>
        <dbReference type="SMART" id="SM00642"/>
    </source>
</evidence>
<comment type="caution">
    <text evidence="7">The sequence shown here is derived from an EMBL/GenBank/DDBJ whole genome shotgun (WGS) entry which is preliminary data.</text>
</comment>
<evidence type="ECO:0000256" key="2">
    <source>
        <dbReference type="ARBA" id="ARBA00008061"/>
    </source>
</evidence>
<evidence type="ECO:0000256" key="3">
    <source>
        <dbReference type="ARBA" id="ARBA00022528"/>
    </source>
</evidence>
<dbReference type="EMBL" id="BAABME010024264">
    <property type="protein sequence ID" value="GAA0169856.1"/>
    <property type="molecule type" value="Genomic_DNA"/>
</dbReference>
<dbReference type="AlphaFoldDB" id="A0AAV3R2L6"/>
<dbReference type="InterPro" id="IPR013780">
    <property type="entry name" value="Glyco_hydro_b"/>
</dbReference>